<dbReference type="Gene3D" id="3.30.420.40">
    <property type="match status" value="1"/>
</dbReference>
<evidence type="ECO:0000256" key="6">
    <source>
        <dbReference type="ARBA" id="ARBA00022777"/>
    </source>
</evidence>
<dbReference type="EC" id="2.7.1.-" evidence="12"/>
<dbReference type="InterPro" id="IPR022673">
    <property type="entry name" value="Hexokinase_C"/>
</dbReference>
<feature type="domain" description="Hexokinase N-terminal" evidence="13">
    <location>
        <begin position="1"/>
        <end position="166"/>
    </location>
</feature>
<gene>
    <name evidence="15" type="ORF">O3M35_008181</name>
</gene>
<dbReference type="PROSITE" id="PS51748">
    <property type="entry name" value="HEXOKINASE_2"/>
    <property type="match status" value="1"/>
</dbReference>
<proteinExistence type="inferred from homology"/>
<comment type="catalytic activity">
    <reaction evidence="11">
        <text>D-glucose + ATP = D-glucose 6-phosphate + ADP + H(+)</text>
        <dbReference type="Rhea" id="RHEA:17825"/>
        <dbReference type="ChEBI" id="CHEBI:4167"/>
        <dbReference type="ChEBI" id="CHEBI:15378"/>
        <dbReference type="ChEBI" id="CHEBI:30616"/>
        <dbReference type="ChEBI" id="CHEBI:61548"/>
        <dbReference type="ChEBI" id="CHEBI:456216"/>
        <dbReference type="EC" id="2.7.1.1"/>
    </reaction>
    <physiologicalReaction direction="left-to-right" evidence="11">
        <dbReference type="Rhea" id="RHEA:17826"/>
    </physiologicalReaction>
</comment>
<protein>
    <recommendedName>
        <fullName evidence="12">Phosphotransferase</fullName>
        <ecNumber evidence="12">2.7.1.-</ecNumber>
    </recommendedName>
</protein>
<sequence>MKKGMRDEKSSLFMENTYVPELLNGTESGRYLALDLGGTNFRLLLVEMLSGKITKEIVKPYEIKDEARIGCGLKLFDFLAECISDFTHENGVADLNLPLGFTFSFPMHQKSIHNGILLKWTKSFAATNVEGNDVVIMLQEAIERRGDVKVDINAVLNDTTGTLLKGCLLDPRTRIGMIIGTGTNACYMERADRISHWESERHGEKEVLIDIEWGAFGDNGTIDFVKTYFDRQLDSNSLYLNSFSFEKLISGLYLGELVRIILVHLTNNRLLFNGILSKKIQEKNSFPSSQVSLIEEDNVNNTITNTEKILKDLNLKYTMDDLKIVKYVCELVSLRGALLLSACLSTLIHQIDKDDVTIAVDGSLYKFHPRMKIWINKFVKLLAPAYEFRLLLAEDGSGKGAAIASAIALRLQKSYTIH</sequence>
<evidence type="ECO:0000259" key="13">
    <source>
        <dbReference type="Pfam" id="PF00349"/>
    </source>
</evidence>
<keyword evidence="7 12" id="KW-0067">ATP-binding</keyword>
<evidence type="ECO:0000256" key="7">
    <source>
        <dbReference type="ARBA" id="ARBA00022840"/>
    </source>
</evidence>
<name>A0AAW1D630_9HEMI</name>
<dbReference type="GO" id="GO:0005829">
    <property type="term" value="C:cytosol"/>
    <property type="evidence" value="ECO:0007669"/>
    <property type="project" value="TreeGrafter"/>
</dbReference>
<evidence type="ECO:0000256" key="9">
    <source>
        <dbReference type="ARBA" id="ARBA00044613"/>
    </source>
</evidence>
<evidence type="ECO:0000256" key="2">
    <source>
        <dbReference type="ARBA" id="ARBA00005028"/>
    </source>
</evidence>
<dbReference type="GO" id="GO:0006006">
    <property type="term" value="P:glucose metabolic process"/>
    <property type="evidence" value="ECO:0007669"/>
    <property type="project" value="TreeGrafter"/>
</dbReference>
<reference evidence="15 16" key="1">
    <citation type="submission" date="2022-12" db="EMBL/GenBank/DDBJ databases">
        <title>Chromosome-level genome assembly of true bugs.</title>
        <authorList>
            <person name="Ma L."/>
            <person name="Li H."/>
        </authorList>
    </citation>
    <scope>NUCLEOTIDE SEQUENCE [LARGE SCALE GENOMIC DNA]</scope>
    <source>
        <strain evidence="15">Lab_2022b</strain>
    </source>
</reference>
<keyword evidence="8 12" id="KW-0324">Glycolysis</keyword>
<evidence type="ECO:0000256" key="11">
    <source>
        <dbReference type="ARBA" id="ARBA00048160"/>
    </source>
</evidence>
<evidence type="ECO:0000256" key="4">
    <source>
        <dbReference type="ARBA" id="ARBA00022679"/>
    </source>
</evidence>
<evidence type="ECO:0000313" key="15">
    <source>
        <dbReference type="EMBL" id="KAK9506206.1"/>
    </source>
</evidence>
<comment type="catalytic activity">
    <reaction evidence="9">
        <text>a D-hexose + ATP = a D-hexose 6-phosphate + ADP + H(+)</text>
        <dbReference type="Rhea" id="RHEA:22740"/>
        <dbReference type="ChEBI" id="CHEBI:4194"/>
        <dbReference type="ChEBI" id="CHEBI:15378"/>
        <dbReference type="ChEBI" id="CHEBI:30616"/>
        <dbReference type="ChEBI" id="CHEBI:229467"/>
        <dbReference type="ChEBI" id="CHEBI:456216"/>
        <dbReference type="EC" id="2.7.1.1"/>
    </reaction>
    <physiologicalReaction direction="left-to-right" evidence="9">
        <dbReference type="Rhea" id="RHEA:22741"/>
    </physiologicalReaction>
</comment>
<evidence type="ECO:0000256" key="10">
    <source>
        <dbReference type="ARBA" id="ARBA00047905"/>
    </source>
</evidence>
<evidence type="ECO:0000256" key="12">
    <source>
        <dbReference type="RuleBase" id="RU362007"/>
    </source>
</evidence>
<dbReference type="InterPro" id="IPR022672">
    <property type="entry name" value="Hexokinase_N"/>
</dbReference>
<dbReference type="GO" id="GO:0008865">
    <property type="term" value="F:fructokinase activity"/>
    <property type="evidence" value="ECO:0007669"/>
    <property type="project" value="TreeGrafter"/>
</dbReference>
<keyword evidence="4 12" id="KW-0808">Transferase</keyword>
<dbReference type="GO" id="GO:0001678">
    <property type="term" value="P:intracellular glucose homeostasis"/>
    <property type="evidence" value="ECO:0007669"/>
    <property type="project" value="InterPro"/>
</dbReference>
<dbReference type="FunFam" id="3.40.367.20:FF:000005">
    <property type="entry name" value="Phosphotransferase"/>
    <property type="match status" value="1"/>
</dbReference>
<dbReference type="GO" id="GO:0005739">
    <property type="term" value="C:mitochondrion"/>
    <property type="evidence" value="ECO:0007669"/>
    <property type="project" value="TreeGrafter"/>
</dbReference>
<dbReference type="Proteomes" id="UP001461498">
    <property type="component" value="Unassembled WGS sequence"/>
</dbReference>
<accession>A0AAW1D630</accession>
<dbReference type="PRINTS" id="PR00475">
    <property type="entry name" value="HEXOKINASE"/>
</dbReference>
<dbReference type="Pfam" id="PF00349">
    <property type="entry name" value="Hexokinase_1"/>
    <property type="match status" value="1"/>
</dbReference>
<comment type="pathway">
    <text evidence="2">Carbohydrate metabolism; hexose metabolism.</text>
</comment>
<dbReference type="FunFam" id="3.30.420.40:FF:000805">
    <property type="entry name" value="Hexokinase-2"/>
    <property type="match status" value="1"/>
</dbReference>
<dbReference type="PANTHER" id="PTHR19443">
    <property type="entry name" value="HEXOKINASE"/>
    <property type="match status" value="1"/>
</dbReference>
<comment type="similarity">
    <text evidence="3 12">Belongs to the hexokinase family.</text>
</comment>
<evidence type="ECO:0000256" key="1">
    <source>
        <dbReference type="ARBA" id="ARBA00004888"/>
    </source>
</evidence>
<comment type="caution">
    <text evidence="15">The sequence shown here is derived from an EMBL/GenBank/DDBJ whole genome shotgun (WGS) entry which is preliminary data.</text>
</comment>
<evidence type="ECO:0000259" key="14">
    <source>
        <dbReference type="Pfam" id="PF03727"/>
    </source>
</evidence>
<keyword evidence="5 12" id="KW-0547">Nucleotide-binding</keyword>
<evidence type="ECO:0000313" key="16">
    <source>
        <dbReference type="Proteomes" id="UP001461498"/>
    </source>
</evidence>
<organism evidence="15 16">
    <name type="scientific">Rhynocoris fuscipes</name>
    <dbReference type="NCBI Taxonomy" id="488301"/>
    <lineage>
        <taxon>Eukaryota</taxon>
        <taxon>Metazoa</taxon>
        <taxon>Ecdysozoa</taxon>
        <taxon>Arthropoda</taxon>
        <taxon>Hexapoda</taxon>
        <taxon>Insecta</taxon>
        <taxon>Pterygota</taxon>
        <taxon>Neoptera</taxon>
        <taxon>Paraneoptera</taxon>
        <taxon>Hemiptera</taxon>
        <taxon>Heteroptera</taxon>
        <taxon>Panheteroptera</taxon>
        <taxon>Cimicomorpha</taxon>
        <taxon>Reduviidae</taxon>
        <taxon>Harpactorinae</taxon>
        <taxon>Harpactorini</taxon>
        <taxon>Rhynocoris</taxon>
    </lineage>
</organism>
<evidence type="ECO:0000256" key="3">
    <source>
        <dbReference type="ARBA" id="ARBA00009225"/>
    </source>
</evidence>
<comment type="pathway">
    <text evidence="1">Carbohydrate degradation; glycolysis; D-glyceraldehyde 3-phosphate and glycerone phosphate from D-glucose: step 1/4.</text>
</comment>
<dbReference type="Pfam" id="PF03727">
    <property type="entry name" value="Hexokinase_2"/>
    <property type="match status" value="1"/>
</dbReference>
<keyword evidence="6 12" id="KW-0418">Kinase</keyword>
<dbReference type="GO" id="GO:0006096">
    <property type="term" value="P:glycolytic process"/>
    <property type="evidence" value="ECO:0007669"/>
    <property type="project" value="UniProtKB-KW"/>
</dbReference>
<evidence type="ECO:0000256" key="5">
    <source>
        <dbReference type="ARBA" id="ARBA00022741"/>
    </source>
</evidence>
<dbReference type="AlphaFoldDB" id="A0AAW1D630"/>
<dbReference type="PANTHER" id="PTHR19443:SF54">
    <property type="entry name" value="PHOSPHOTRANSFERASE"/>
    <property type="match status" value="1"/>
</dbReference>
<dbReference type="InterPro" id="IPR043129">
    <property type="entry name" value="ATPase_NBD"/>
</dbReference>
<keyword evidence="16" id="KW-1185">Reference proteome</keyword>
<evidence type="ECO:0000256" key="8">
    <source>
        <dbReference type="ARBA" id="ARBA00023152"/>
    </source>
</evidence>
<feature type="domain" description="Hexokinase C-terminal" evidence="14">
    <location>
        <begin position="174"/>
        <end position="406"/>
    </location>
</feature>
<dbReference type="SUPFAM" id="SSF53067">
    <property type="entry name" value="Actin-like ATPase domain"/>
    <property type="match status" value="2"/>
</dbReference>
<dbReference type="GO" id="GO:0005524">
    <property type="term" value="F:ATP binding"/>
    <property type="evidence" value="ECO:0007669"/>
    <property type="project" value="UniProtKB-UniRule"/>
</dbReference>
<dbReference type="GO" id="GO:0005536">
    <property type="term" value="F:D-glucose binding"/>
    <property type="evidence" value="ECO:0007669"/>
    <property type="project" value="InterPro"/>
</dbReference>
<comment type="catalytic activity">
    <reaction evidence="10">
        <text>D-fructose + ATP = D-fructose 6-phosphate + ADP + H(+)</text>
        <dbReference type="Rhea" id="RHEA:16125"/>
        <dbReference type="ChEBI" id="CHEBI:15378"/>
        <dbReference type="ChEBI" id="CHEBI:30616"/>
        <dbReference type="ChEBI" id="CHEBI:37721"/>
        <dbReference type="ChEBI" id="CHEBI:61527"/>
        <dbReference type="ChEBI" id="CHEBI:456216"/>
        <dbReference type="EC" id="2.7.1.1"/>
    </reaction>
    <physiologicalReaction direction="left-to-right" evidence="10">
        <dbReference type="Rhea" id="RHEA:16126"/>
    </physiologicalReaction>
</comment>
<dbReference type="Gene3D" id="3.40.367.20">
    <property type="match status" value="1"/>
</dbReference>
<dbReference type="EMBL" id="JAPXFL010000005">
    <property type="protein sequence ID" value="KAK9506206.1"/>
    <property type="molecule type" value="Genomic_DNA"/>
</dbReference>
<dbReference type="GO" id="GO:0004340">
    <property type="term" value="F:glucokinase activity"/>
    <property type="evidence" value="ECO:0007669"/>
    <property type="project" value="TreeGrafter"/>
</dbReference>
<dbReference type="InterPro" id="IPR001312">
    <property type="entry name" value="Hexokinase"/>
</dbReference>